<gene>
    <name evidence="2" type="ORF">E0W69_006040</name>
</gene>
<keyword evidence="1" id="KW-1133">Transmembrane helix</keyword>
<keyword evidence="1" id="KW-0472">Membrane</keyword>
<feature type="transmembrane region" description="Helical" evidence="1">
    <location>
        <begin position="88"/>
        <end position="112"/>
    </location>
</feature>
<dbReference type="EMBL" id="CP044016">
    <property type="protein sequence ID" value="QES88247.1"/>
    <property type="molecule type" value="Genomic_DNA"/>
</dbReference>
<feature type="transmembrane region" description="Helical" evidence="1">
    <location>
        <begin position="192"/>
        <end position="215"/>
    </location>
</feature>
<dbReference type="Proteomes" id="UP000292424">
    <property type="component" value="Chromosome"/>
</dbReference>
<proteinExistence type="predicted"/>
<reference evidence="2 3" key="1">
    <citation type="submission" date="2019-09" db="EMBL/GenBank/DDBJ databases">
        <title>Complete genome sequence of Arachidicoccus sp. B3-10 isolated from apple orchard soil.</title>
        <authorList>
            <person name="Kim H.S."/>
            <person name="Han K.-I."/>
            <person name="Suh M.K."/>
            <person name="Lee K.C."/>
            <person name="Eom M.K."/>
            <person name="Kim J.-S."/>
            <person name="Kang S.W."/>
            <person name="Sin Y."/>
            <person name="Lee J.-S."/>
        </authorList>
    </citation>
    <scope>NUCLEOTIDE SEQUENCE [LARGE SCALE GENOMIC DNA]</scope>
    <source>
        <strain evidence="2 3">B3-10</strain>
    </source>
</reference>
<dbReference type="AlphaFoldDB" id="A0A5P2FZ81"/>
<feature type="transmembrane region" description="Helical" evidence="1">
    <location>
        <begin position="162"/>
        <end position="180"/>
    </location>
</feature>
<sequence>MKTLSSEQIQQLFQFCEKHSVRYYDVQVELVDHLASAIEIEMSNNPNITFDDCLQKEYKGFGATGFGKYMSEKEKQITRSFQKERNEILMRFFTPPKVFLVLVIAMILMYPFYTMNLLLSQIVAAAFCIIIPIVLAVFVIYQYQQKKKRSHKLYQLDSGINSVQTVLLGLSINISGQLFARFLPEGDVLPKFNFSISLFLVFIGYVFILITIASYNQYQSILEKSKKEYPLAFK</sequence>
<protein>
    <submittedName>
        <fullName evidence="2">Uncharacterized protein</fullName>
    </submittedName>
</protein>
<name>A0A5P2FZ81_9BACT</name>
<organism evidence="2 3">
    <name type="scientific">Rhizosphaericola mali</name>
    <dbReference type="NCBI Taxonomy" id="2545455"/>
    <lineage>
        <taxon>Bacteria</taxon>
        <taxon>Pseudomonadati</taxon>
        <taxon>Bacteroidota</taxon>
        <taxon>Chitinophagia</taxon>
        <taxon>Chitinophagales</taxon>
        <taxon>Chitinophagaceae</taxon>
        <taxon>Rhizosphaericola</taxon>
    </lineage>
</organism>
<dbReference type="KEGG" id="arac:E0W69_006040"/>
<dbReference type="OrthoDB" id="662673at2"/>
<accession>A0A5P2FZ81</accession>
<evidence type="ECO:0000313" key="2">
    <source>
        <dbReference type="EMBL" id="QES88247.1"/>
    </source>
</evidence>
<dbReference type="RefSeq" id="WP_131329134.1">
    <property type="nucleotide sequence ID" value="NZ_CP044016.1"/>
</dbReference>
<keyword evidence="1" id="KW-0812">Transmembrane</keyword>
<evidence type="ECO:0000313" key="3">
    <source>
        <dbReference type="Proteomes" id="UP000292424"/>
    </source>
</evidence>
<feature type="transmembrane region" description="Helical" evidence="1">
    <location>
        <begin position="118"/>
        <end position="141"/>
    </location>
</feature>
<evidence type="ECO:0000256" key="1">
    <source>
        <dbReference type="SAM" id="Phobius"/>
    </source>
</evidence>
<keyword evidence="3" id="KW-1185">Reference proteome</keyword>